<dbReference type="CDD" id="cd07185">
    <property type="entry name" value="OmpA_C-like"/>
    <property type="match status" value="1"/>
</dbReference>
<dbReference type="PRINTS" id="PR01021">
    <property type="entry name" value="OMPADOMAIN"/>
</dbReference>
<dbReference type="InterPro" id="IPR006665">
    <property type="entry name" value="OmpA-like"/>
</dbReference>
<dbReference type="SUPFAM" id="SSF103088">
    <property type="entry name" value="OmpA-like"/>
    <property type="match status" value="1"/>
</dbReference>
<keyword evidence="7" id="KW-1185">Reference proteome</keyword>
<comment type="subcellular location">
    <subcellularLocation>
        <location evidence="1">Cell outer membrane</location>
    </subcellularLocation>
</comment>
<gene>
    <name evidence="6" type="ORF">VJJ49_04250</name>
</gene>
<dbReference type="InterPro" id="IPR050330">
    <property type="entry name" value="Bact_OuterMem_StrucFunc"/>
</dbReference>
<dbReference type="PROSITE" id="PS51123">
    <property type="entry name" value="OMPA_2"/>
    <property type="match status" value="1"/>
</dbReference>
<evidence type="ECO:0000259" key="5">
    <source>
        <dbReference type="PROSITE" id="PS51123"/>
    </source>
</evidence>
<feature type="domain" description="OmpA-like" evidence="5">
    <location>
        <begin position="30"/>
        <end position="150"/>
    </location>
</feature>
<evidence type="ECO:0000256" key="4">
    <source>
        <dbReference type="PROSITE-ProRule" id="PRU00473"/>
    </source>
</evidence>
<name>A0ABU5Y7J3_9FLAO</name>
<organism evidence="6 7">
    <name type="scientific">Capnocytophaga gingivalis</name>
    <dbReference type="NCBI Taxonomy" id="1017"/>
    <lineage>
        <taxon>Bacteria</taxon>
        <taxon>Pseudomonadati</taxon>
        <taxon>Bacteroidota</taxon>
        <taxon>Flavobacteriia</taxon>
        <taxon>Flavobacteriales</taxon>
        <taxon>Flavobacteriaceae</taxon>
        <taxon>Capnocytophaga</taxon>
    </lineage>
</organism>
<dbReference type="EMBL" id="JAYKBV010000004">
    <property type="protein sequence ID" value="MEB3039904.1"/>
    <property type="molecule type" value="Genomic_DNA"/>
</dbReference>
<comment type="caution">
    <text evidence="6">The sequence shown here is derived from an EMBL/GenBank/DDBJ whole genome shotgun (WGS) entry which is preliminary data.</text>
</comment>
<evidence type="ECO:0000256" key="3">
    <source>
        <dbReference type="ARBA" id="ARBA00023237"/>
    </source>
</evidence>
<accession>A0ABU5Y7J3</accession>
<keyword evidence="2 4" id="KW-0472">Membrane</keyword>
<dbReference type="Proteomes" id="UP001324270">
    <property type="component" value="Unassembled WGS sequence"/>
</dbReference>
<evidence type="ECO:0000313" key="6">
    <source>
        <dbReference type="EMBL" id="MEB3039904.1"/>
    </source>
</evidence>
<protein>
    <submittedName>
        <fullName evidence="6">OmpA family protein</fullName>
    </submittedName>
</protein>
<dbReference type="Pfam" id="PF00691">
    <property type="entry name" value="OmpA"/>
    <property type="match status" value="1"/>
</dbReference>
<evidence type="ECO:0000256" key="2">
    <source>
        <dbReference type="ARBA" id="ARBA00023136"/>
    </source>
</evidence>
<sequence>MNEITRNRKLEKELDSLYFEIVSNNTKIEEALSIIYKRYRGYVTLYFVSNKTSISPSSSIILDSWAKFLLYYQNMELLIYGHTDNCLDQQKSLKLSEDRVNAVKFYLLAKGVDENQLNIKAYGSERPIASNKTKIGRDLNNRVEISCKKK</sequence>
<dbReference type="Gene3D" id="3.30.1330.60">
    <property type="entry name" value="OmpA-like domain"/>
    <property type="match status" value="1"/>
</dbReference>
<dbReference type="PANTHER" id="PTHR30329:SF21">
    <property type="entry name" value="LIPOPROTEIN YIAD-RELATED"/>
    <property type="match status" value="1"/>
</dbReference>
<keyword evidence="3" id="KW-0998">Cell outer membrane</keyword>
<proteinExistence type="predicted"/>
<dbReference type="InterPro" id="IPR006664">
    <property type="entry name" value="OMP_bac"/>
</dbReference>
<evidence type="ECO:0000256" key="1">
    <source>
        <dbReference type="ARBA" id="ARBA00004442"/>
    </source>
</evidence>
<evidence type="ECO:0000313" key="7">
    <source>
        <dbReference type="Proteomes" id="UP001324270"/>
    </source>
</evidence>
<reference evidence="6 7" key="1">
    <citation type="submission" date="2023-12" db="EMBL/GenBank/DDBJ databases">
        <title>Genomic sequences of Capnocytophaga and Parvimonas strains.</title>
        <authorList>
            <person name="Watt R.M."/>
            <person name="Wang M."/>
            <person name="Yang T."/>
            <person name="Tong W.M."/>
        </authorList>
    </citation>
    <scope>NUCLEOTIDE SEQUENCE [LARGE SCALE GENOMIC DNA]</scope>
    <source>
        <strain evidence="6 7">CCUG 13156</strain>
    </source>
</reference>
<dbReference type="PANTHER" id="PTHR30329">
    <property type="entry name" value="STATOR ELEMENT OF FLAGELLAR MOTOR COMPLEX"/>
    <property type="match status" value="1"/>
</dbReference>
<dbReference type="PRINTS" id="PR01023">
    <property type="entry name" value="NAFLGMOTY"/>
</dbReference>
<dbReference type="InterPro" id="IPR036737">
    <property type="entry name" value="OmpA-like_sf"/>
</dbReference>